<evidence type="ECO:0008006" key="4">
    <source>
        <dbReference type="Google" id="ProtNLM"/>
    </source>
</evidence>
<dbReference type="RefSeq" id="WP_162389810.1">
    <property type="nucleotide sequence ID" value="NZ_CP045997.1"/>
</dbReference>
<dbReference type="Proteomes" id="UP000464577">
    <property type="component" value="Chromosome"/>
</dbReference>
<dbReference type="KEGG" id="senf:GJR95_32295"/>
<sequence>MKALLLLVLINTLVGANTPVVYAQQTSSVSPPLPFRKGSWQVGLKDGYGGSPLLGHRNTVYLQAGYYIANRLLIGFGGSYGREVPDIDQAIGLSIQDKGIVALGPLIRYQLSSGRLSPYTELSYQYGRHNTRVEKSLSFTPGLSVGLLAGLRIDLSYSFQFIGSGGGFPDGPTGQPQVGITYLFQSRF</sequence>
<keyword evidence="3" id="KW-1185">Reference proteome</keyword>
<dbReference type="SUPFAM" id="SSF56925">
    <property type="entry name" value="OMPA-like"/>
    <property type="match status" value="1"/>
</dbReference>
<evidence type="ECO:0000313" key="3">
    <source>
        <dbReference type="Proteomes" id="UP000464577"/>
    </source>
</evidence>
<evidence type="ECO:0000256" key="1">
    <source>
        <dbReference type="SAM" id="SignalP"/>
    </source>
</evidence>
<proteinExistence type="predicted"/>
<dbReference type="EMBL" id="CP045997">
    <property type="protein sequence ID" value="QHV99407.1"/>
    <property type="molecule type" value="Genomic_DNA"/>
</dbReference>
<name>A0A6P1W5U2_9BACT</name>
<keyword evidence="1" id="KW-0732">Signal</keyword>
<organism evidence="2 3">
    <name type="scientific">Spirosoma endbachense</name>
    <dbReference type="NCBI Taxonomy" id="2666025"/>
    <lineage>
        <taxon>Bacteria</taxon>
        <taxon>Pseudomonadati</taxon>
        <taxon>Bacteroidota</taxon>
        <taxon>Cytophagia</taxon>
        <taxon>Cytophagales</taxon>
        <taxon>Cytophagaceae</taxon>
        <taxon>Spirosoma</taxon>
    </lineage>
</organism>
<reference evidence="2 3" key="1">
    <citation type="submission" date="2019-11" db="EMBL/GenBank/DDBJ databases">
        <title>Spirosoma endbachense sp. nov., isolated from a natural salt meadow.</title>
        <authorList>
            <person name="Rojas J."/>
            <person name="Ambika Manirajan B."/>
            <person name="Ratering S."/>
            <person name="Suarez C."/>
            <person name="Geissler-Plaum R."/>
            <person name="Schnell S."/>
        </authorList>
    </citation>
    <scope>NUCLEOTIDE SEQUENCE [LARGE SCALE GENOMIC DNA]</scope>
    <source>
        <strain evidence="2 3">I-24</strain>
    </source>
</reference>
<dbReference type="InterPro" id="IPR011250">
    <property type="entry name" value="OMP/PagP_B-barrel"/>
</dbReference>
<evidence type="ECO:0000313" key="2">
    <source>
        <dbReference type="EMBL" id="QHV99407.1"/>
    </source>
</evidence>
<feature type="signal peptide" evidence="1">
    <location>
        <begin position="1"/>
        <end position="23"/>
    </location>
</feature>
<gene>
    <name evidence="2" type="ORF">GJR95_32295</name>
</gene>
<dbReference type="AlphaFoldDB" id="A0A6P1W5U2"/>
<accession>A0A6P1W5U2</accession>
<feature type="chain" id="PRO_5026899163" description="Outer membrane beta-barrel protein" evidence="1">
    <location>
        <begin position="24"/>
        <end position="188"/>
    </location>
</feature>
<protein>
    <recommendedName>
        <fullName evidence="4">Outer membrane beta-barrel protein</fullName>
    </recommendedName>
</protein>